<evidence type="ECO:0000256" key="6">
    <source>
        <dbReference type="RuleBase" id="RU363041"/>
    </source>
</evidence>
<comment type="similarity">
    <text evidence="2 6">Belongs to the 4-toluene sulfonate uptake permease (TSUP) (TC 2.A.102) family.</text>
</comment>
<dbReference type="EMBL" id="BLZR01000001">
    <property type="protein sequence ID" value="GFP74512.1"/>
    <property type="molecule type" value="Genomic_DNA"/>
</dbReference>
<dbReference type="RefSeq" id="WP_183276065.1">
    <property type="nucleotide sequence ID" value="NZ_BLZR01000001.1"/>
</dbReference>
<evidence type="ECO:0000256" key="1">
    <source>
        <dbReference type="ARBA" id="ARBA00004141"/>
    </source>
</evidence>
<evidence type="ECO:0000256" key="4">
    <source>
        <dbReference type="ARBA" id="ARBA00022989"/>
    </source>
</evidence>
<feature type="transmembrane region" description="Helical" evidence="6">
    <location>
        <begin position="72"/>
        <end position="93"/>
    </location>
</feature>
<proteinExistence type="inferred from homology"/>
<dbReference type="AlphaFoldDB" id="A0A6V8SD79"/>
<dbReference type="Pfam" id="PF01925">
    <property type="entry name" value="TauE"/>
    <property type="match status" value="1"/>
</dbReference>
<dbReference type="InterPro" id="IPR051598">
    <property type="entry name" value="TSUP/Inactive_protease-like"/>
</dbReference>
<reference evidence="7 8" key="1">
    <citation type="submission" date="2020-07" db="EMBL/GenBank/DDBJ databases">
        <title>A new beta-1,3-glucan-decomposing anaerobic bacterium isolated from anoxic soil subjected to biological soil disinfestation.</title>
        <authorList>
            <person name="Ueki A."/>
            <person name="Tonouchi A."/>
        </authorList>
    </citation>
    <scope>NUCLEOTIDE SEQUENCE [LARGE SCALE GENOMIC DNA]</scope>
    <source>
        <strain evidence="7 8">TW1</strain>
    </source>
</reference>
<dbReference type="PANTHER" id="PTHR43701">
    <property type="entry name" value="MEMBRANE TRANSPORTER PROTEIN MJ0441-RELATED"/>
    <property type="match status" value="1"/>
</dbReference>
<keyword evidence="8" id="KW-1185">Reference proteome</keyword>
<organism evidence="7 8">
    <name type="scientific">Clostridium fungisolvens</name>
    <dbReference type="NCBI Taxonomy" id="1604897"/>
    <lineage>
        <taxon>Bacteria</taxon>
        <taxon>Bacillati</taxon>
        <taxon>Bacillota</taxon>
        <taxon>Clostridia</taxon>
        <taxon>Eubacteriales</taxon>
        <taxon>Clostridiaceae</taxon>
        <taxon>Clostridium</taxon>
    </lineage>
</organism>
<evidence type="ECO:0000256" key="3">
    <source>
        <dbReference type="ARBA" id="ARBA00022692"/>
    </source>
</evidence>
<comment type="subcellular location">
    <subcellularLocation>
        <location evidence="6">Cell membrane</location>
        <topology evidence="6">Multi-pass membrane protein</topology>
    </subcellularLocation>
    <subcellularLocation>
        <location evidence="1">Membrane</location>
        <topology evidence="1">Multi-pass membrane protein</topology>
    </subcellularLocation>
</comment>
<dbReference type="GO" id="GO:0005886">
    <property type="term" value="C:plasma membrane"/>
    <property type="evidence" value="ECO:0007669"/>
    <property type="project" value="UniProtKB-SubCell"/>
</dbReference>
<dbReference type="Proteomes" id="UP000580568">
    <property type="component" value="Unassembled WGS sequence"/>
</dbReference>
<dbReference type="PANTHER" id="PTHR43701:SF2">
    <property type="entry name" value="MEMBRANE TRANSPORTER PROTEIN YJNA-RELATED"/>
    <property type="match status" value="1"/>
</dbReference>
<protein>
    <recommendedName>
        <fullName evidence="6">Probable membrane transporter protein</fullName>
    </recommendedName>
</protein>
<evidence type="ECO:0000313" key="7">
    <source>
        <dbReference type="EMBL" id="GFP74512.1"/>
    </source>
</evidence>
<comment type="caution">
    <text evidence="7">The sequence shown here is derived from an EMBL/GenBank/DDBJ whole genome shotgun (WGS) entry which is preliminary data.</text>
</comment>
<feature type="transmembrane region" description="Helical" evidence="6">
    <location>
        <begin position="6"/>
        <end position="37"/>
    </location>
</feature>
<keyword evidence="3 6" id="KW-0812">Transmembrane</keyword>
<keyword evidence="5 6" id="KW-0472">Membrane</keyword>
<keyword evidence="4 6" id="KW-1133">Transmembrane helix</keyword>
<feature type="transmembrane region" description="Helical" evidence="6">
    <location>
        <begin position="49"/>
        <end position="66"/>
    </location>
</feature>
<name>A0A6V8SD79_9CLOT</name>
<evidence type="ECO:0000256" key="2">
    <source>
        <dbReference type="ARBA" id="ARBA00009142"/>
    </source>
</evidence>
<dbReference type="InterPro" id="IPR002781">
    <property type="entry name" value="TM_pro_TauE-like"/>
</dbReference>
<gene>
    <name evidence="7" type="ORF">bsdtw1_00564</name>
</gene>
<sequence length="120" mass="12613">MLNLILFILIGLVAGILSGLFGIGGGVIIVPALIYICSFTQLKAQGTSLAVLLPPVGLLAFLEYYKKGDVDVKAGIIICITVLIGGIFGGKIAQAISPEMLKKGFALFMLIISLKMLFGK</sequence>
<accession>A0A6V8SD79</accession>
<evidence type="ECO:0000313" key="8">
    <source>
        <dbReference type="Proteomes" id="UP000580568"/>
    </source>
</evidence>
<evidence type="ECO:0000256" key="5">
    <source>
        <dbReference type="ARBA" id="ARBA00023136"/>
    </source>
</evidence>
<keyword evidence="6" id="KW-1003">Cell membrane</keyword>